<dbReference type="Pfam" id="PF20028">
    <property type="entry name" value="VMAP-C"/>
    <property type="match status" value="1"/>
</dbReference>
<dbReference type="OrthoDB" id="3867284at2"/>
<dbReference type="InterPro" id="IPR045555">
    <property type="entry name" value="VMAP-M0"/>
</dbReference>
<dbReference type="Pfam" id="PF19956">
    <property type="entry name" value="EAD2"/>
    <property type="match status" value="1"/>
</dbReference>
<dbReference type="InterPro" id="IPR045450">
    <property type="entry name" value="VMAP_C"/>
</dbReference>
<feature type="domain" description="vWA-MoxR associated protein C-terminal" evidence="3">
    <location>
        <begin position="209"/>
        <end position="450"/>
    </location>
</feature>
<feature type="domain" description="vWA-MoxR associated protein middle region 0" evidence="1">
    <location>
        <begin position="82"/>
        <end position="175"/>
    </location>
</feature>
<comment type="caution">
    <text evidence="4">The sequence shown here is derived from an EMBL/GenBank/DDBJ whole genome shotgun (WGS) entry which is preliminary data.</text>
</comment>
<dbReference type="InterPro" id="IPR045431">
    <property type="entry name" value="EAD2"/>
</dbReference>
<evidence type="ECO:0000259" key="3">
    <source>
        <dbReference type="Pfam" id="PF20028"/>
    </source>
</evidence>
<feature type="domain" description="Effector-associated" evidence="2">
    <location>
        <begin position="3"/>
        <end position="73"/>
    </location>
</feature>
<reference evidence="4 5" key="1">
    <citation type="submission" date="2019-07" db="EMBL/GenBank/DDBJ databases">
        <title>New species of Amycolatopsis and Streptomyces.</title>
        <authorList>
            <person name="Duangmal K."/>
            <person name="Teo W.F.A."/>
            <person name="Lipun K."/>
        </authorList>
    </citation>
    <scope>NUCLEOTIDE SEQUENCE [LARGE SCALE GENOMIC DNA]</scope>
    <source>
        <strain evidence="4 5">NBRC 109810</strain>
    </source>
</reference>
<dbReference type="Proteomes" id="UP000325849">
    <property type="component" value="Unassembled WGS sequence"/>
</dbReference>
<name>A0A5N8VG87_9ACTN</name>
<keyword evidence="5" id="KW-1185">Reference proteome</keyword>
<dbReference type="Pfam" id="PF19916">
    <property type="entry name" value="VMAP-M0"/>
    <property type="match status" value="1"/>
</dbReference>
<evidence type="ECO:0000313" key="4">
    <source>
        <dbReference type="EMBL" id="MPY34079.1"/>
    </source>
</evidence>
<dbReference type="EMBL" id="VJZD01000098">
    <property type="protein sequence ID" value="MPY34079.1"/>
    <property type="molecule type" value="Genomic_DNA"/>
</dbReference>
<evidence type="ECO:0000313" key="5">
    <source>
        <dbReference type="Proteomes" id="UP000325849"/>
    </source>
</evidence>
<dbReference type="AlphaFoldDB" id="A0A5N8VG87"/>
<organism evidence="4 5">
    <name type="scientific">Streptomyces adustus</name>
    <dbReference type="NCBI Taxonomy" id="1609272"/>
    <lineage>
        <taxon>Bacteria</taxon>
        <taxon>Bacillati</taxon>
        <taxon>Actinomycetota</taxon>
        <taxon>Actinomycetes</taxon>
        <taxon>Kitasatosporales</taxon>
        <taxon>Streptomycetaceae</taxon>
        <taxon>Streptomyces</taxon>
    </lineage>
</organism>
<accession>A0A5N8VG87</accession>
<evidence type="ECO:0000259" key="2">
    <source>
        <dbReference type="Pfam" id="PF19956"/>
    </source>
</evidence>
<proteinExistence type="predicted"/>
<protein>
    <submittedName>
        <fullName evidence="4">Uncharacterized protein</fullName>
    </submittedName>
</protein>
<evidence type="ECO:0000259" key="1">
    <source>
        <dbReference type="Pfam" id="PF19916"/>
    </source>
</evidence>
<gene>
    <name evidence="4" type="ORF">FNH09_23370</name>
</gene>
<sequence>MTSFSDDPTRGVIIDELGPRIAAQIPRYPVARMEALAIVQACLRIPGGLTSLADVLEVFEGGTPAVERFRRLVHALSLPPELQDTERRQLVSILDSVEGRPWLAAYLGAASPVVERLPDGPGEALAVLEDLPAPRGEESRVLRFTRRLVVGDRLPEQARAAVHRWHTMLAGRLGLPLPPPPDHEPRGPATEDALLVLSLEPYLPGDNSCLLSAWLGYDQDAWLPLVREDRPRPLSEIPSMLDEFMHVVRDFTGGHPPQRVEFMLPRLLLSLPVDQWVTNGQPSVARRPGATLGTDCAVVVRDLERATDPSAREQWSRRWRAFDRADVLSEREVLWLNPGRSPYAYDSPAVPYSACAAVVEPPEGEDRSRLGTADALGAVLDAGVPVAVWSRQTGPAHRTPRGAFQRFARELFHRGRSDQLPERMRSLRSEASETTELDWARHIALLWDDPTRTVGAGTALRWP</sequence>